<dbReference type="Proteomes" id="UP001500212">
    <property type="component" value="Unassembled WGS sequence"/>
</dbReference>
<sequence length="64" mass="7140">MAILKARRVGRHRGDLTVAVVSLPSPWTDRWPVCRVCYVAIDVTVTDRSGETTLRLGQDGFQGR</sequence>
<comment type="caution">
    <text evidence="1">The sequence shown here is derived from an EMBL/GenBank/DDBJ whole genome shotgun (WGS) entry which is preliminary data.</text>
</comment>
<evidence type="ECO:0000313" key="2">
    <source>
        <dbReference type="Proteomes" id="UP001500212"/>
    </source>
</evidence>
<dbReference type="EMBL" id="BAABHJ010000002">
    <property type="protein sequence ID" value="GAA4603294.1"/>
    <property type="molecule type" value="Genomic_DNA"/>
</dbReference>
<proteinExistence type="predicted"/>
<organism evidence="1 2">
    <name type="scientific">Actinoallomurus liliacearum</name>
    <dbReference type="NCBI Taxonomy" id="1080073"/>
    <lineage>
        <taxon>Bacteria</taxon>
        <taxon>Bacillati</taxon>
        <taxon>Actinomycetota</taxon>
        <taxon>Actinomycetes</taxon>
        <taxon>Streptosporangiales</taxon>
        <taxon>Thermomonosporaceae</taxon>
        <taxon>Actinoallomurus</taxon>
    </lineage>
</organism>
<evidence type="ECO:0000313" key="1">
    <source>
        <dbReference type="EMBL" id="GAA4603294.1"/>
    </source>
</evidence>
<accession>A0ABP8TEW6</accession>
<keyword evidence="2" id="KW-1185">Reference proteome</keyword>
<protein>
    <submittedName>
        <fullName evidence="1">Uncharacterized protein</fullName>
    </submittedName>
</protein>
<name>A0ABP8TEW6_9ACTN</name>
<reference evidence="2" key="1">
    <citation type="journal article" date="2019" name="Int. J. Syst. Evol. Microbiol.">
        <title>The Global Catalogue of Microorganisms (GCM) 10K type strain sequencing project: providing services to taxonomists for standard genome sequencing and annotation.</title>
        <authorList>
            <consortium name="The Broad Institute Genomics Platform"/>
            <consortium name="The Broad Institute Genome Sequencing Center for Infectious Disease"/>
            <person name="Wu L."/>
            <person name="Ma J."/>
        </authorList>
    </citation>
    <scope>NUCLEOTIDE SEQUENCE [LARGE SCALE GENOMIC DNA]</scope>
    <source>
        <strain evidence="2">JCM 17938</strain>
    </source>
</reference>
<gene>
    <name evidence="1" type="ORF">GCM10023195_10770</name>
</gene>